<dbReference type="InParanoid" id="A0A165GT68"/>
<accession>A0A165GT68</accession>
<evidence type="ECO:0000313" key="8">
    <source>
        <dbReference type="EMBL" id="KZT10778.1"/>
    </source>
</evidence>
<dbReference type="STRING" id="1314785.A0A165GT68"/>
<comment type="catalytic activity">
    <reaction evidence="1 5">
        <text>[protein]-peptidylproline (omega=180) = [protein]-peptidylproline (omega=0)</text>
        <dbReference type="Rhea" id="RHEA:16237"/>
        <dbReference type="Rhea" id="RHEA-COMP:10747"/>
        <dbReference type="Rhea" id="RHEA-COMP:10748"/>
        <dbReference type="ChEBI" id="CHEBI:83833"/>
        <dbReference type="ChEBI" id="CHEBI:83834"/>
        <dbReference type="EC" id="5.2.1.8"/>
    </reaction>
</comment>
<dbReference type="Gene3D" id="3.10.50.40">
    <property type="match status" value="1"/>
</dbReference>
<dbReference type="SUPFAM" id="SSF54534">
    <property type="entry name" value="FKBP-like"/>
    <property type="match status" value="1"/>
</dbReference>
<evidence type="ECO:0000256" key="2">
    <source>
        <dbReference type="ARBA" id="ARBA00013194"/>
    </source>
</evidence>
<sequence length="144" mass="15829">MKFGLFTFFLVLLLAIFAAAEAPEPPTELEINTTYLPEDCKVKAQNGDVLNVHYTGKLFSNGKKFDSSFDRNKPFQVTLGRGQVIKGWEQGLQGMCVNEKRTLSIPSDLAYGKRAMGSAIPANSALVFDVELVSLDAKGPREEL</sequence>
<evidence type="ECO:0000259" key="7">
    <source>
        <dbReference type="PROSITE" id="PS50059"/>
    </source>
</evidence>
<keyword evidence="6" id="KW-0732">Signal</keyword>
<dbReference type="PROSITE" id="PS50059">
    <property type="entry name" value="FKBP_PPIASE"/>
    <property type="match status" value="1"/>
</dbReference>
<evidence type="ECO:0000256" key="6">
    <source>
        <dbReference type="SAM" id="SignalP"/>
    </source>
</evidence>
<feature type="signal peptide" evidence="6">
    <location>
        <begin position="1"/>
        <end position="22"/>
    </location>
</feature>
<dbReference type="AlphaFoldDB" id="A0A165GT68"/>
<evidence type="ECO:0000256" key="4">
    <source>
        <dbReference type="ARBA" id="ARBA00023235"/>
    </source>
</evidence>
<name>A0A165GT68_9APHY</name>
<dbReference type="GeneID" id="63820824"/>
<reference evidence="8 9" key="1">
    <citation type="journal article" date="2016" name="Mol. Biol. Evol.">
        <title>Comparative Genomics of Early-Diverging Mushroom-Forming Fungi Provides Insights into the Origins of Lignocellulose Decay Capabilities.</title>
        <authorList>
            <person name="Nagy L.G."/>
            <person name="Riley R."/>
            <person name="Tritt A."/>
            <person name="Adam C."/>
            <person name="Daum C."/>
            <person name="Floudas D."/>
            <person name="Sun H."/>
            <person name="Yadav J.S."/>
            <person name="Pangilinan J."/>
            <person name="Larsson K.H."/>
            <person name="Matsuura K."/>
            <person name="Barry K."/>
            <person name="Labutti K."/>
            <person name="Kuo R."/>
            <person name="Ohm R.A."/>
            <person name="Bhattacharya S.S."/>
            <person name="Shirouzu T."/>
            <person name="Yoshinaga Y."/>
            <person name="Martin F.M."/>
            <person name="Grigoriev I.V."/>
            <person name="Hibbett D.S."/>
        </authorList>
    </citation>
    <scope>NUCLEOTIDE SEQUENCE [LARGE SCALE GENOMIC DNA]</scope>
    <source>
        <strain evidence="8 9">93-53</strain>
    </source>
</reference>
<dbReference type="GO" id="GO:0003755">
    <property type="term" value="F:peptidyl-prolyl cis-trans isomerase activity"/>
    <property type="evidence" value="ECO:0007669"/>
    <property type="project" value="UniProtKB-KW"/>
</dbReference>
<dbReference type="Pfam" id="PF00254">
    <property type="entry name" value="FKBP_C"/>
    <property type="match status" value="1"/>
</dbReference>
<gene>
    <name evidence="8" type="ORF">LAESUDRAFT_643547</name>
</gene>
<dbReference type="OrthoDB" id="1902587at2759"/>
<feature type="chain" id="PRO_5007858363" description="peptidylprolyl isomerase" evidence="6">
    <location>
        <begin position="23"/>
        <end position="144"/>
    </location>
</feature>
<dbReference type="RefSeq" id="XP_040768518.1">
    <property type="nucleotide sequence ID" value="XM_040903794.1"/>
</dbReference>
<feature type="domain" description="PPIase FKBP-type" evidence="7">
    <location>
        <begin position="47"/>
        <end position="136"/>
    </location>
</feature>
<evidence type="ECO:0000313" key="9">
    <source>
        <dbReference type="Proteomes" id="UP000076871"/>
    </source>
</evidence>
<evidence type="ECO:0000256" key="3">
    <source>
        <dbReference type="ARBA" id="ARBA00023110"/>
    </source>
</evidence>
<evidence type="ECO:0000256" key="5">
    <source>
        <dbReference type="PROSITE-ProRule" id="PRU00277"/>
    </source>
</evidence>
<dbReference type="EC" id="5.2.1.8" evidence="2 5"/>
<protein>
    <recommendedName>
        <fullName evidence="2 5">peptidylprolyl isomerase</fullName>
        <ecNumber evidence="2 5">5.2.1.8</ecNumber>
    </recommendedName>
</protein>
<evidence type="ECO:0000256" key="1">
    <source>
        <dbReference type="ARBA" id="ARBA00000971"/>
    </source>
</evidence>
<dbReference type="Proteomes" id="UP000076871">
    <property type="component" value="Unassembled WGS sequence"/>
</dbReference>
<keyword evidence="4 5" id="KW-0413">Isomerase</keyword>
<dbReference type="InterPro" id="IPR001179">
    <property type="entry name" value="PPIase_FKBP_dom"/>
</dbReference>
<dbReference type="FunFam" id="3.10.50.40:FF:000006">
    <property type="entry name" value="Peptidyl-prolyl cis-trans isomerase"/>
    <property type="match status" value="1"/>
</dbReference>
<dbReference type="PANTHER" id="PTHR45779:SF7">
    <property type="entry name" value="PEPTIDYLPROLYL ISOMERASE"/>
    <property type="match status" value="1"/>
</dbReference>
<dbReference type="GO" id="GO:0005783">
    <property type="term" value="C:endoplasmic reticulum"/>
    <property type="evidence" value="ECO:0007669"/>
    <property type="project" value="TreeGrafter"/>
</dbReference>
<dbReference type="InterPro" id="IPR046357">
    <property type="entry name" value="PPIase_dom_sf"/>
</dbReference>
<organism evidence="8 9">
    <name type="scientific">Laetiporus sulphureus 93-53</name>
    <dbReference type="NCBI Taxonomy" id="1314785"/>
    <lineage>
        <taxon>Eukaryota</taxon>
        <taxon>Fungi</taxon>
        <taxon>Dikarya</taxon>
        <taxon>Basidiomycota</taxon>
        <taxon>Agaricomycotina</taxon>
        <taxon>Agaricomycetes</taxon>
        <taxon>Polyporales</taxon>
        <taxon>Laetiporus</taxon>
    </lineage>
</organism>
<proteinExistence type="predicted"/>
<dbReference type="PANTHER" id="PTHR45779">
    <property type="entry name" value="PEPTIDYLPROLYL ISOMERASE"/>
    <property type="match status" value="1"/>
</dbReference>
<dbReference type="EMBL" id="KV427608">
    <property type="protein sequence ID" value="KZT10778.1"/>
    <property type="molecule type" value="Genomic_DNA"/>
</dbReference>
<keyword evidence="3 5" id="KW-0697">Rotamase</keyword>
<dbReference type="InterPro" id="IPR044609">
    <property type="entry name" value="FKBP2/11"/>
</dbReference>
<keyword evidence="9" id="KW-1185">Reference proteome</keyword>